<feature type="region of interest" description="Disordered" evidence="1">
    <location>
        <begin position="1"/>
        <end position="28"/>
    </location>
</feature>
<dbReference type="Proteomes" id="UP000221538">
    <property type="component" value="Unassembled WGS sequence"/>
</dbReference>
<evidence type="ECO:0000313" key="2">
    <source>
        <dbReference type="EMBL" id="GAY24401.1"/>
    </source>
</evidence>
<organism evidence="2 3">
    <name type="scientific">Sphingobium fuliginis (strain ATCC 27551)</name>
    <dbReference type="NCBI Taxonomy" id="336203"/>
    <lineage>
        <taxon>Bacteria</taxon>
        <taxon>Pseudomonadati</taxon>
        <taxon>Pseudomonadota</taxon>
        <taxon>Alphaproteobacteria</taxon>
        <taxon>Sphingomonadales</taxon>
        <taxon>Sphingomonadaceae</taxon>
        <taxon>Sphingobium</taxon>
    </lineage>
</organism>
<reference evidence="2 3" key="2">
    <citation type="journal article" date="2013" name="Environ. Sci. Technol.">
        <title>The 4-tert-butylphenol-utilizing bacterium Sphingobium fuliginis OMI can degrade bisphenols via phenolic ring hydroxylation and meta-cleavage pathway.</title>
        <authorList>
            <person name="Ogata Y."/>
            <person name="Goda S."/>
            <person name="Toyama T."/>
            <person name="Sei K."/>
            <person name="Ike M."/>
        </authorList>
    </citation>
    <scope>NUCLEOTIDE SEQUENCE [LARGE SCALE GENOMIC DNA]</scope>
    <source>
        <strain evidence="2 3">OMI</strain>
    </source>
</reference>
<sequence length="62" mass="7122">MSPAHAPPRPRDDRDPPVQPNHPASSRLSIYMQHAEGRRRHIRVQNIAYPLYGGVPSAERWQ</sequence>
<comment type="caution">
    <text evidence="2">The sequence shown here is derived from an EMBL/GenBank/DDBJ whole genome shotgun (WGS) entry which is preliminary data.</text>
</comment>
<dbReference type="EMBL" id="BEWI01000032">
    <property type="protein sequence ID" value="GAY24401.1"/>
    <property type="molecule type" value="Genomic_DNA"/>
</dbReference>
<name>A0A292ZNE1_SPHSA</name>
<dbReference type="AlphaFoldDB" id="A0A292ZNE1"/>
<accession>A0A292ZNE1</accession>
<evidence type="ECO:0000256" key="1">
    <source>
        <dbReference type="SAM" id="MobiDB-lite"/>
    </source>
</evidence>
<gene>
    <name evidence="2" type="ORF">SFOMI_4981</name>
</gene>
<reference evidence="2 3" key="1">
    <citation type="journal article" date="2013" name="Biodegradation">
        <title>Occurrence of 4-tert-butylphenol (4-t-BP) biodegradation in an aquatic sample caused by the presence of Spirodela polyrrhiza and isolation of a 4-t-BP-utilizing bacterium.</title>
        <authorList>
            <person name="Ogata Y."/>
            <person name="Toyama T."/>
            <person name="Yu N."/>
            <person name="Wang X."/>
            <person name="Sei K."/>
            <person name="Ike M."/>
        </authorList>
    </citation>
    <scope>NUCLEOTIDE SEQUENCE [LARGE SCALE GENOMIC DNA]</scope>
    <source>
        <strain evidence="2 3">OMI</strain>
    </source>
</reference>
<proteinExistence type="predicted"/>
<evidence type="ECO:0000313" key="3">
    <source>
        <dbReference type="Proteomes" id="UP000221538"/>
    </source>
</evidence>
<protein>
    <submittedName>
        <fullName evidence="2">Uncharacterized protein</fullName>
    </submittedName>
</protein>